<dbReference type="AlphaFoldDB" id="A0A0F5MYL0"/>
<protein>
    <submittedName>
        <fullName evidence="3">MarR family transcriptional regulator</fullName>
    </submittedName>
</protein>
<evidence type="ECO:0000313" key="4">
    <source>
        <dbReference type="Proteomes" id="UP000034416"/>
    </source>
</evidence>
<dbReference type="PANTHER" id="PTHR33164">
    <property type="entry name" value="TRANSCRIPTIONAL REGULATOR, MARR FAMILY"/>
    <property type="match status" value="1"/>
</dbReference>
<dbReference type="InterPro" id="IPR036388">
    <property type="entry name" value="WH-like_DNA-bd_sf"/>
</dbReference>
<dbReference type="Pfam" id="PF12802">
    <property type="entry name" value="MarR_2"/>
    <property type="match status" value="1"/>
</dbReference>
<feature type="domain" description="HTH marR-type" evidence="1">
    <location>
        <begin position="5"/>
        <end position="136"/>
    </location>
</feature>
<reference evidence="2" key="2">
    <citation type="submission" date="2015-04" db="EMBL/GenBank/DDBJ databases">
        <title>Genome sequence of Mycobacterium arupense strain GUC1.</title>
        <authorList>
            <person name="Greninger A.L."/>
            <person name="Cunningham G."/>
            <person name="Chiu C.Y."/>
            <person name="Miller S."/>
        </authorList>
    </citation>
    <scope>NUCLEOTIDE SEQUENCE</scope>
    <source>
        <strain evidence="2">GUC1</strain>
    </source>
</reference>
<reference evidence="4" key="1">
    <citation type="submission" date="2015-04" db="EMBL/GenBank/DDBJ databases">
        <title>Genome sequence of Mycobacterium arupense GUC1.</title>
        <authorList>
            <person name="Greninger A.L."/>
            <person name="Cunningham G."/>
            <person name="Chiu C.Y."/>
            <person name="Miller S."/>
        </authorList>
    </citation>
    <scope>NUCLEOTIDE SEQUENCE [LARGE SCALE GENOMIC DNA]</scope>
    <source>
        <strain evidence="4">GUC1</strain>
    </source>
</reference>
<dbReference type="STRING" id="342002.BST15_05070"/>
<reference evidence="3 5" key="3">
    <citation type="submission" date="2016-12" db="EMBL/GenBank/DDBJ databases">
        <title>The new phylogeny of genus Mycobacterium.</title>
        <authorList>
            <person name="Tortoli E."/>
            <person name="Trovato A."/>
            <person name="Cirillo D.M."/>
        </authorList>
    </citation>
    <scope>NUCLEOTIDE SEQUENCE [LARGE SCALE GENOMIC DNA]</scope>
    <source>
        <strain evidence="3 5">DSM 44942</strain>
    </source>
</reference>
<comment type="caution">
    <text evidence="2">The sequence shown here is derived from an EMBL/GenBank/DDBJ whole genome shotgun (WGS) entry which is preliminary data.</text>
</comment>
<dbReference type="OrthoDB" id="5511415at2"/>
<dbReference type="InterPro" id="IPR039422">
    <property type="entry name" value="MarR/SlyA-like"/>
</dbReference>
<dbReference type="GO" id="GO:0003700">
    <property type="term" value="F:DNA-binding transcription factor activity"/>
    <property type="evidence" value="ECO:0007669"/>
    <property type="project" value="InterPro"/>
</dbReference>
<dbReference type="PANTHER" id="PTHR33164:SF43">
    <property type="entry name" value="HTH-TYPE TRANSCRIPTIONAL REPRESSOR YETL"/>
    <property type="match status" value="1"/>
</dbReference>
<gene>
    <name evidence="3" type="ORF">BST15_05070</name>
    <name evidence="2" type="ORF">WR43_11155</name>
</gene>
<evidence type="ECO:0000313" key="5">
    <source>
        <dbReference type="Proteomes" id="UP000192327"/>
    </source>
</evidence>
<dbReference type="PROSITE" id="PS50995">
    <property type="entry name" value="HTH_MARR_2"/>
    <property type="match status" value="1"/>
</dbReference>
<dbReference type="Proteomes" id="UP000034416">
    <property type="component" value="Unassembled WGS sequence"/>
</dbReference>
<evidence type="ECO:0000313" key="2">
    <source>
        <dbReference type="EMBL" id="KKB99142.1"/>
    </source>
</evidence>
<dbReference type="Proteomes" id="UP000192327">
    <property type="component" value="Unassembled WGS sequence"/>
</dbReference>
<dbReference type="RefSeq" id="WP_046189657.1">
    <property type="nucleotide sequence ID" value="NZ_JACKUJ010000043.1"/>
</dbReference>
<name>A0A0F5MYL0_9MYCO</name>
<organism evidence="2 4">
    <name type="scientific">Mycolicibacter arupensis</name>
    <dbReference type="NCBI Taxonomy" id="342002"/>
    <lineage>
        <taxon>Bacteria</taxon>
        <taxon>Bacillati</taxon>
        <taxon>Actinomycetota</taxon>
        <taxon>Actinomycetes</taxon>
        <taxon>Mycobacteriales</taxon>
        <taxon>Mycobacteriaceae</taxon>
        <taxon>Mycolicibacter</taxon>
    </lineage>
</organism>
<dbReference type="SMART" id="SM00347">
    <property type="entry name" value="HTH_MARR"/>
    <property type="match status" value="1"/>
</dbReference>
<dbReference type="SUPFAM" id="SSF46785">
    <property type="entry name" value="Winged helix' DNA-binding domain"/>
    <property type="match status" value="1"/>
</dbReference>
<accession>A0A0F5MYL0</accession>
<dbReference type="EMBL" id="LASW01000043">
    <property type="protein sequence ID" value="KKB99142.1"/>
    <property type="molecule type" value="Genomic_DNA"/>
</dbReference>
<dbReference type="EMBL" id="MVHH01000006">
    <property type="protein sequence ID" value="ORA00320.1"/>
    <property type="molecule type" value="Genomic_DNA"/>
</dbReference>
<dbReference type="InterPro" id="IPR000835">
    <property type="entry name" value="HTH_MarR-typ"/>
</dbReference>
<dbReference type="Gene3D" id="1.10.10.10">
    <property type="entry name" value="Winged helix-like DNA-binding domain superfamily/Winged helix DNA-binding domain"/>
    <property type="match status" value="1"/>
</dbReference>
<keyword evidence="5" id="KW-1185">Reference proteome</keyword>
<dbReference type="InterPro" id="IPR036390">
    <property type="entry name" value="WH_DNA-bd_sf"/>
</dbReference>
<evidence type="ECO:0000313" key="3">
    <source>
        <dbReference type="EMBL" id="ORA00320.1"/>
    </source>
</evidence>
<proteinExistence type="predicted"/>
<dbReference type="GO" id="GO:0006950">
    <property type="term" value="P:response to stress"/>
    <property type="evidence" value="ECO:0007669"/>
    <property type="project" value="TreeGrafter"/>
</dbReference>
<evidence type="ECO:0000259" key="1">
    <source>
        <dbReference type="PROSITE" id="PS50995"/>
    </source>
</evidence>
<sequence length="141" mass="15326">MHDPMALLVADLYQAAGLARRRGEQIAKSAGQTQARWQVLSVVSDGPRTVAQAARRLGTARQAVQRVANELAQQGLLRALDNPDHRTSPLFTLTDEGAQILQRMNSAAAVEHRAQLEALGPDETAHIHDGLRRLVAILEQA</sequence>
<dbReference type="PATRIC" id="fig|342002.3.peg.2721"/>